<dbReference type="KEGG" id="nou:Natoc_0562"/>
<dbReference type="InterPro" id="IPR039424">
    <property type="entry name" value="SBP_5"/>
</dbReference>
<dbReference type="CDD" id="cd00995">
    <property type="entry name" value="PBP2_NikA_DppA_OppA_like"/>
    <property type="match status" value="1"/>
</dbReference>
<proteinExistence type="inferred from homology"/>
<evidence type="ECO:0000259" key="4">
    <source>
        <dbReference type="Pfam" id="PF00496"/>
    </source>
</evidence>
<evidence type="ECO:0000313" key="5">
    <source>
        <dbReference type="EMBL" id="AGB36424.1"/>
    </source>
</evidence>
<dbReference type="Proteomes" id="UP000010878">
    <property type="component" value="Chromosome"/>
</dbReference>
<gene>
    <name evidence="5" type="ORF">Natoc_0562</name>
</gene>
<evidence type="ECO:0000256" key="3">
    <source>
        <dbReference type="ARBA" id="ARBA00022729"/>
    </source>
</evidence>
<reference evidence="5 6" key="1">
    <citation type="submission" date="2012-11" db="EMBL/GenBank/DDBJ databases">
        <title>FINISHED of Natronococcus occultus SP4, DSM 3396.</title>
        <authorList>
            <consortium name="DOE Joint Genome Institute"/>
            <person name="Eisen J."/>
            <person name="Huntemann M."/>
            <person name="Wei C.-L."/>
            <person name="Han J."/>
            <person name="Detter J.C."/>
            <person name="Han C."/>
            <person name="Tapia R."/>
            <person name="Chen A."/>
            <person name="Kyrpides N."/>
            <person name="Mavromatis K."/>
            <person name="Markowitz V."/>
            <person name="Szeto E."/>
            <person name="Ivanova N."/>
            <person name="Mikhailova N."/>
            <person name="Ovchinnikova G."/>
            <person name="Pagani I."/>
            <person name="Pati A."/>
            <person name="Goodwin L."/>
            <person name="Nordberg H.P."/>
            <person name="Cantor M.N."/>
            <person name="Hua S.X."/>
            <person name="Woyke T."/>
            <person name="Eisen J."/>
            <person name="Klenk H.-P."/>
            <person name="Klenk H.-P."/>
        </authorList>
    </citation>
    <scope>NUCLEOTIDE SEQUENCE [LARGE SCALE GENOMIC DNA]</scope>
    <source>
        <strain evidence="5 6">SP4</strain>
    </source>
</reference>
<accession>L0JWE9</accession>
<dbReference type="OrthoDB" id="233597at2157"/>
<feature type="domain" description="Solute-binding protein family 5" evidence="4">
    <location>
        <begin position="162"/>
        <end position="562"/>
    </location>
</feature>
<dbReference type="Pfam" id="PF00496">
    <property type="entry name" value="SBP_bac_5"/>
    <property type="match status" value="1"/>
</dbReference>
<name>L0JWE9_9EURY</name>
<keyword evidence="6" id="KW-1185">Reference proteome</keyword>
<dbReference type="STRING" id="694430.Natoc_0562"/>
<organism evidence="5 6">
    <name type="scientific">Natronococcus occultus SP4</name>
    <dbReference type="NCBI Taxonomy" id="694430"/>
    <lineage>
        <taxon>Archaea</taxon>
        <taxon>Methanobacteriati</taxon>
        <taxon>Methanobacteriota</taxon>
        <taxon>Stenosarchaea group</taxon>
        <taxon>Halobacteria</taxon>
        <taxon>Halobacteriales</taxon>
        <taxon>Natrialbaceae</taxon>
        <taxon>Natronococcus</taxon>
    </lineage>
</organism>
<dbReference type="PANTHER" id="PTHR30290">
    <property type="entry name" value="PERIPLASMIC BINDING COMPONENT OF ABC TRANSPORTER"/>
    <property type="match status" value="1"/>
</dbReference>
<dbReference type="GO" id="GO:1904680">
    <property type="term" value="F:peptide transmembrane transporter activity"/>
    <property type="evidence" value="ECO:0007669"/>
    <property type="project" value="TreeGrafter"/>
</dbReference>
<dbReference type="InterPro" id="IPR000914">
    <property type="entry name" value="SBP_5_dom"/>
</dbReference>
<keyword evidence="2" id="KW-0813">Transport</keyword>
<dbReference type="AlphaFoldDB" id="L0JWE9"/>
<dbReference type="GO" id="GO:0015833">
    <property type="term" value="P:peptide transport"/>
    <property type="evidence" value="ECO:0007669"/>
    <property type="project" value="TreeGrafter"/>
</dbReference>
<evidence type="ECO:0000313" key="6">
    <source>
        <dbReference type="Proteomes" id="UP000010878"/>
    </source>
</evidence>
<dbReference type="PANTHER" id="PTHR30290:SF9">
    <property type="entry name" value="OLIGOPEPTIDE-BINDING PROTEIN APPA"/>
    <property type="match status" value="1"/>
</dbReference>
<sequence>MLGLLGGSATVGLAGCSALLDGDGGDDDEVDGGDHEVAEHADKAQAAWETVVENPGPDEEDTRNDAYIEIEEAVRDDMVLLPLYHSKGERWWYDYVDIPELGALGSHHQQYNEVEIDGDDELNLLNSTFDELDPIMSTDTASGTVINQLYETLTHYPNGVAEVENQLIEDVETSEDSLVWTFTLQEGVQFHGGEELTADDVVYSFRRLAESEYSERANFILGTPDGLGIEYEETDDGGVEPDSLGVEAVDDRTVELTLREPNPAVLDILTYDGFAIVPEGIVGDVEGYDGEVDHDEFQTEMANGTGPFEYDEFNVGEEMRVVRNDDYHGTVPSVEAVHWEINEDPESMFTYVMEGNADVFENSQIPTSQYDADLIDAEEDDMGREVGTYGPFENDEEANYLAVPELGTYYFAFNVTNVPRPVRQAIAYVVDHEELIEDILEERGFEAFSFTPPRMWPTGDDGYDDWVDEWPYGANETDIEGAQDVLDETEYTEDDPFELTASTYESAPEYGEMAELIRQKLGDLPLEITNNETQFSTLQDRGEDGDLEMYSLGWVWSWPDVAYGHFGFEPKNTDTSEMPTDATGYYLDWQANLDEQA</sequence>
<dbReference type="RefSeq" id="WP_015319879.1">
    <property type="nucleotide sequence ID" value="NC_019974.1"/>
</dbReference>
<comment type="similarity">
    <text evidence="1">Belongs to the bacterial solute-binding protein 5 family.</text>
</comment>
<evidence type="ECO:0000256" key="2">
    <source>
        <dbReference type="ARBA" id="ARBA00022448"/>
    </source>
</evidence>
<evidence type="ECO:0000256" key="1">
    <source>
        <dbReference type="ARBA" id="ARBA00005695"/>
    </source>
</evidence>
<dbReference type="Gene3D" id="3.40.190.10">
    <property type="entry name" value="Periplasmic binding protein-like II"/>
    <property type="match status" value="1"/>
</dbReference>
<keyword evidence="3" id="KW-0732">Signal</keyword>
<dbReference type="GeneID" id="14405590"/>
<dbReference type="EMBL" id="CP003929">
    <property type="protein sequence ID" value="AGB36424.1"/>
    <property type="molecule type" value="Genomic_DNA"/>
</dbReference>
<dbReference type="HOGENOM" id="CLU_459024_0_0_2"/>
<dbReference type="Gene3D" id="3.10.105.10">
    <property type="entry name" value="Dipeptide-binding Protein, Domain 3"/>
    <property type="match status" value="1"/>
</dbReference>
<protein>
    <submittedName>
        <fullName evidence="5">ABC-type dipeptide transport system, periplasmic component</fullName>
    </submittedName>
</protein>
<dbReference type="SUPFAM" id="SSF53850">
    <property type="entry name" value="Periplasmic binding protein-like II"/>
    <property type="match status" value="1"/>
</dbReference>
<dbReference type="eggNOG" id="arCOG01534">
    <property type="taxonomic scope" value="Archaea"/>
</dbReference>